<dbReference type="PANTHER" id="PTHR31606">
    <property type="entry name" value="WW DOMAIN BINDING PROTEIN 2, ISOFORM E"/>
    <property type="match status" value="1"/>
</dbReference>
<dbReference type="PANTHER" id="PTHR31606:SF1">
    <property type="entry name" value="WW DOMAIN BINDING PROTEIN 2, ISOFORM E"/>
    <property type="match status" value="1"/>
</dbReference>
<evidence type="ECO:0000313" key="3">
    <source>
        <dbReference type="Proteomes" id="UP001150925"/>
    </source>
</evidence>
<evidence type="ECO:0008006" key="4">
    <source>
        <dbReference type="Google" id="ProtNLM"/>
    </source>
</evidence>
<dbReference type="GO" id="GO:0005634">
    <property type="term" value="C:nucleus"/>
    <property type="evidence" value="ECO:0007669"/>
    <property type="project" value="TreeGrafter"/>
</dbReference>
<feature type="region of interest" description="Disordered" evidence="1">
    <location>
        <begin position="145"/>
        <end position="201"/>
    </location>
</feature>
<proteinExistence type="predicted"/>
<dbReference type="CDD" id="cd13214">
    <property type="entry name" value="PH-GRAM_WBP2"/>
    <property type="match status" value="1"/>
</dbReference>
<keyword evidence="3" id="KW-1185">Reference proteome</keyword>
<dbReference type="OrthoDB" id="1259151at2759"/>
<comment type="caution">
    <text evidence="2">The sequence shown here is derived from an EMBL/GenBank/DDBJ whole genome shotgun (WGS) entry which is preliminary data.</text>
</comment>
<organism evidence="2 3">
    <name type="scientific">Dispira parvispora</name>
    <dbReference type="NCBI Taxonomy" id="1520584"/>
    <lineage>
        <taxon>Eukaryota</taxon>
        <taxon>Fungi</taxon>
        <taxon>Fungi incertae sedis</taxon>
        <taxon>Zoopagomycota</taxon>
        <taxon>Kickxellomycotina</taxon>
        <taxon>Dimargaritomycetes</taxon>
        <taxon>Dimargaritales</taxon>
        <taxon>Dimargaritaceae</taxon>
        <taxon>Dispira</taxon>
    </lineage>
</organism>
<dbReference type="Proteomes" id="UP001150925">
    <property type="component" value="Unassembled WGS sequence"/>
</dbReference>
<dbReference type="InterPro" id="IPR044852">
    <property type="entry name" value="WBP2-like"/>
</dbReference>
<reference evidence="2" key="1">
    <citation type="submission" date="2022-07" db="EMBL/GenBank/DDBJ databases">
        <title>Phylogenomic reconstructions and comparative analyses of Kickxellomycotina fungi.</title>
        <authorList>
            <person name="Reynolds N.K."/>
            <person name="Stajich J.E."/>
            <person name="Barry K."/>
            <person name="Grigoriev I.V."/>
            <person name="Crous P."/>
            <person name="Smith M.E."/>
        </authorList>
    </citation>
    <scope>NUCLEOTIDE SEQUENCE</scope>
    <source>
        <strain evidence="2">RSA 1196</strain>
    </source>
</reference>
<dbReference type="EMBL" id="JANBPY010000191">
    <property type="protein sequence ID" value="KAJ1968382.1"/>
    <property type="molecule type" value="Genomic_DNA"/>
</dbReference>
<dbReference type="GO" id="GO:0031490">
    <property type="term" value="F:chromatin DNA binding"/>
    <property type="evidence" value="ECO:0007669"/>
    <property type="project" value="TreeGrafter"/>
</dbReference>
<protein>
    <recommendedName>
        <fullName evidence="4">GRAM domain-containing protein</fullName>
    </recommendedName>
</protein>
<dbReference type="AlphaFoldDB" id="A0A9W8E988"/>
<sequence>MSLNTITLQAQNGDPVLLPHEALLFRQVNVECTVTQGNGYPGATTFAATSKQGVLYVTGQRVIYICRPGTTHFASLSVPFAHLKDGYFEQPWFSSNRYHYLVVPANEGGLPGPCQVQWTFNEGGGFDFTHTLTNILERIHEGHANPATVEPLPPYPGGPLDSAGETGASHGQESSASPNPIQAPVDTDAPPPSYEEATRKV</sequence>
<dbReference type="SUPFAM" id="SSF50729">
    <property type="entry name" value="PH domain-like"/>
    <property type="match status" value="1"/>
</dbReference>
<dbReference type="GO" id="GO:0003713">
    <property type="term" value="F:transcription coactivator activity"/>
    <property type="evidence" value="ECO:0007669"/>
    <property type="project" value="InterPro"/>
</dbReference>
<evidence type="ECO:0000256" key="1">
    <source>
        <dbReference type="SAM" id="MobiDB-lite"/>
    </source>
</evidence>
<gene>
    <name evidence="2" type="ORF">IWQ62_001282</name>
</gene>
<accession>A0A9W8E988</accession>
<evidence type="ECO:0000313" key="2">
    <source>
        <dbReference type="EMBL" id="KAJ1968382.1"/>
    </source>
</evidence>
<feature type="compositionally biased region" description="Polar residues" evidence="1">
    <location>
        <begin position="169"/>
        <end position="180"/>
    </location>
</feature>
<name>A0A9W8E988_9FUNG</name>